<dbReference type="PANTHER" id="PTHR38590">
    <property type="entry name" value="BLL0828 PROTEIN"/>
    <property type="match status" value="1"/>
</dbReference>
<dbReference type="SUPFAM" id="SSF52980">
    <property type="entry name" value="Restriction endonuclease-like"/>
    <property type="match status" value="1"/>
</dbReference>
<dbReference type="Pfam" id="PF04480">
    <property type="entry name" value="DUF559"/>
    <property type="match status" value="1"/>
</dbReference>
<feature type="region of interest" description="Disordered" evidence="1">
    <location>
        <begin position="160"/>
        <end position="180"/>
    </location>
</feature>
<dbReference type="InterPro" id="IPR007569">
    <property type="entry name" value="DUF559"/>
</dbReference>
<protein>
    <recommendedName>
        <fullName evidence="2">DUF559 domain-containing protein</fullName>
    </recommendedName>
</protein>
<keyword evidence="4" id="KW-1185">Reference proteome</keyword>
<dbReference type="PANTHER" id="PTHR38590:SF1">
    <property type="entry name" value="BLL0828 PROTEIN"/>
    <property type="match status" value="1"/>
</dbReference>
<evidence type="ECO:0000313" key="3">
    <source>
        <dbReference type="EMBL" id="PSJ53068.1"/>
    </source>
</evidence>
<dbReference type="Gene3D" id="3.40.960.10">
    <property type="entry name" value="VSR Endonuclease"/>
    <property type="match status" value="1"/>
</dbReference>
<comment type="caution">
    <text evidence="3">The sequence shown here is derived from an EMBL/GenBank/DDBJ whole genome shotgun (WGS) entry which is preliminary data.</text>
</comment>
<organism evidence="3 4">
    <name type="scientific">Kumtagia ephedrae</name>
    <dbReference type="NCBI Taxonomy" id="2116701"/>
    <lineage>
        <taxon>Bacteria</taxon>
        <taxon>Pseudomonadati</taxon>
        <taxon>Pseudomonadota</taxon>
        <taxon>Alphaproteobacteria</taxon>
        <taxon>Hyphomicrobiales</taxon>
        <taxon>Phyllobacteriaceae</taxon>
        <taxon>Kumtagia</taxon>
    </lineage>
</organism>
<proteinExistence type="predicted"/>
<evidence type="ECO:0000259" key="2">
    <source>
        <dbReference type="Pfam" id="PF04480"/>
    </source>
</evidence>
<evidence type="ECO:0000256" key="1">
    <source>
        <dbReference type="SAM" id="MobiDB-lite"/>
    </source>
</evidence>
<feature type="region of interest" description="Disordered" evidence="1">
    <location>
        <begin position="1"/>
        <end position="39"/>
    </location>
</feature>
<sequence length="197" mass="21607">MSQDRDRTVTPPGRFAATLPIEGREGGEGTAASKSPNARAKMQAKRLRKTLTGPEAKLWANLKNIRTVDTHFRKQVPIGPYVADFACLRGRLVIEVDGFQHAFDSKRRRDDRRTAFLEAQGFRVLRFWNEEVLKEMGAVLNTIYAHLHGGVNAPAFSMSRRRTGGGVPSSPSMGEVPSVSEAEGVNIAPSAFADRSA</sequence>
<dbReference type="EMBL" id="PXYK01000035">
    <property type="protein sequence ID" value="PSJ53068.1"/>
    <property type="molecule type" value="Genomic_DNA"/>
</dbReference>
<dbReference type="Proteomes" id="UP000241229">
    <property type="component" value="Unassembled WGS sequence"/>
</dbReference>
<reference evidence="3 4" key="1">
    <citation type="submission" date="2018-03" db="EMBL/GenBank/DDBJ databases">
        <title>The draft genome of Mesorhizobium sp. 6GN-30.</title>
        <authorList>
            <person name="Liu L."/>
            <person name="Li L."/>
            <person name="Wang T."/>
            <person name="Zhang X."/>
            <person name="Liang L."/>
        </authorList>
    </citation>
    <scope>NUCLEOTIDE SEQUENCE [LARGE SCALE GENOMIC DNA]</scope>
    <source>
        <strain evidence="3 4">6GN30</strain>
    </source>
</reference>
<gene>
    <name evidence="3" type="ORF">C7I84_25790</name>
</gene>
<name>A0A2P7RS87_9HYPH</name>
<feature type="domain" description="DUF559" evidence="2">
    <location>
        <begin position="40"/>
        <end position="147"/>
    </location>
</feature>
<dbReference type="InterPro" id="IPR011335">
    <property type="entry name" value="Restrct_endonuc-II-like"/>
</dbReference>
<dbReference type="AlphaFoldDB" id="A0A2P7RS87"/>
<accession>A0A2P7RS87</accession>
<evidence type="ECO:0000313" key="4">
    <source>
        <dbReference type="Proteomes" id="UP000241229"/>
    </source>
</evidence>
<dbReference type="InterPro" id="IPR047216">
    <property type="entry name" value="Endonuclease_DUF559_bact"/>
</dbReference>
<dbReference type="OrthoDB" id="9798754at2"/>
<dbReference type="CDD" id="cd01038">
    <property type="entry name" value="Endonuclease_DUF559"/>
    <property type="match status" value="1"/>
</dbReference>